<feature type="domain" description="Amidohydrolase-related" evidence="2">
    <location>
        <begin position="265"/>
        <end position="446"/>
    </location>
</feature>
<dbReference type="PANTHER" id="PTHR11647:SF1">
    <property type="entry name" value="COLLAPSIN RESPONSE MEDIATOR PROTEIN"/>
    <property type="match status" value="1"/>
</dbReference>
<comment type="caution">
    <text evidence="3">The sequence shown here is derived from an EMBL/GenBank/DDBJ whole genome shotgun (WGS) entry which is preliminary data.</text>
</comment>
<name>A0AAE3G1N9_9EURY</name>
<dbReference type="PANTHER" id="PTHR11647">
    <property type="entry name" value="HYDRANTOINASE/DIHYDROPYRIMIDINASE FAMILY MEMBER"/>
    <property type="match status" value="1"/>
</dbReference>
<dbReference type="Gene3D" id="3.20.20.140">
    <property type="entry name" value="Metal-dependent hydrolases"/>
    <property type="match status" value="1"/>
</dbReference>
<evidence type="ECO:0000313" key="3">
    <source>
        <dbReference type="EMBL" id="MCL9818239.1"/>
    </source>
</evidence>
<evidence type="ECO:0000313" key="4">
    <source>
        <dbReference type="Proteomes" id="UP001203207"/>
    </source>
</evidence>
<keyword evidence="4" id="KW-1185">Reference proteome</keyword>
<dbReference type="InterPro" id="IPR050378">
    <property type="entry name" value="Metallo-dep_Hydrolases_sf"/>
</dbReference>
<sequence>MSSYDLVIEHGQVVIPEQGVFSADVGVRGETIAAIAEPGSLGVDGETVIDAAGKHVLPGAIDPHTHHSIYRGMAADAESESRGDLVGGVTTIGNYFRRAGSYKEIMGEYTADAEANYYHDYFFSLGLLSFEHIDEIPYIIDELGITSFKWYMNYKYAAAEKFGVDCEMKDDFGDAFIAKLAAQDVPTTLGYHSENVEITNALAGGNVYIEEEADENKAYEGYEVMVEEFPAHAEAQDMISGAAMAKVHDYDDHFYAVHISAGQTADELAALHTAGYNVTGETCIHYLALTAEECDERMKVNPPVRSQADQDTLWKRIADGTISCIGTDHCANMRAEKVGTDIRDSKLGFPSTPVMLPLILSEGVNNDRISLTRAVEITSTNTAKAWNLFPKKGAIRVGSDADLVVVDLEETKTVTPELLQGGPDYSPYEGRDVTGWPTQTIVRGQLAYDDGEIVGERGFGTHIDRPI</sequence>
<organism evidence="3 4">
    <name type="scientific">Natronocalculus amylovorans</name>
    <dbReference type="NCBI Taxonomy" id="2917812"/>
    <lineage>
        <taxon>Archaea</taxon>
        <taxon>Methanobacteriati</taxon>
        <taxon>Methanobacteriota</taxon>
        <taxon>Stenosarchaea group</taxon>
        <taxon>Halobacteria</taxon>
        <taxon>Halobacteriales</taxon>
        <taxon>Haloferacaceae</taxon>
        <taxon>Natronocalculus</taxon>
    </lineage>
</organism>
<comment type="cofactor">
    <cofactor evidence="1">
        <name>Zn(2+)</name>
        <dbReference type="ChEBI" id="CHEBI:29105"/>
    </cofactor>
</comment>
<dbReference type="AlphaFoldDB" id="A0AAE3G1N9"/>
<dbReference type="InterPro" id="IPR006680">
    <property type="entry name" value="Amidohydro-rel"/>
</dbReference>
<dbReference type="Gene3D" id="2.30.40.10">
    <property type="entry name" value="Urease, subunit C, domain 1"/>
    <property type="match status" value="1"/>
</dbReference>
<reference evidence="3" key="2">
    <citation type="submission" date="2022-02" db="EMBL/GenBank/DDBJ databases">
        <authorList>
            <person name="Elcheninov A.G."/>
            <person name="Sorokin D.Y."/>
            <person name="Kublanov I.V."/>
        </authorList>
    </citation>
    <scope>NUCLEOTIDE SEQUENCE</scope>
    <source>
        <strain evidence="3">AArc-St2</strain>
    </source>
</reference>
<proteinExistence type="predicted"/>
<evidence type="ECO:0000259" key="2">
    <source>
        <dbReference type="Pfam" id="PF01979"/>
    </source>
</evidence>
<evidence type="ECO:0000256" key="1">
    <source>
        <dbReference type="ARBA" id="ARBA00001947"/>
    </source>
</evidence>
<dbReference type="EMBL" id="JAKRVX010000009">
    <property type="protein sequence ID" value="MCL9818239.1"/>
    <property type="molecule type" value="Genomic_DNA"/>
</dbReference>
<dbReference type="GO" id="GO:0016810">
    <property type="term" value="F:hydrolase activity, acting on carbon-nitrogen (but not peptide) bonds"/>
    <property type="evidence" value="ECO:0007669"/>
    <property type="project" value="InterPro"/>
</dbReference>
<dbReference type="RefSeq" id="WP_250585765.1">
    <property type="nucleotide sequence ID" value="NZ_JAKRVX010000009.1"/>
</dbReference>
<dbReference type="Pfam" id="PF01979">
    <property type="entry name" value="Amidohydro_1"/>
    <property type="match status" value="1"/>
</dbReference>
<protein>
    <submittedName>
        <fullName evidence="3">Amidohydrolase family protein</fullName>
    </submittedName>
</protein>
<gene>
    <name evidence="3" type="ORF">AArcSt2_14955</name>
</gene>
<dbReference type="Proteomes" id="UP001203207">
    <property type="component" value="Unassembled WGS sequence"/>
</dbReference>
<accession>A0AAE3G1N9</accession>
<dbReference type="SUPFAM" id="SSF51338">
    <property type="entry name" value="Composite domain of metallo-dependent hydrolases"/>
    <property type="match status" value="1"/>
</dbReference>
<dbReference type="SUPFAM" id="SSF51556">
    <property type="entry name" value="Metallo-dependent hydrolases"/>
    <property type="match status" value="1"/>
</dbReference>
<dbReference type="InterPro" id="IPR032466">
    <property type="entry name" value="Metal_Hydrolase"/>
</dbReference>
<dbReference type="InterPro" id="IPR011059">
    <property type="entry name" value="Metal-dep_hydrolase_composite"/>
</dbReference>
<reference evidence="3" key="1">
    <citation type="journal article" date="2022" name="Syst. Appl. Microbiol.">
        <title>Natronocalculus amylovorans gen. nov., sp. nov., and Natranaeroarchaeum aerophilus sp. nov., dominant culturable amylolytic natronoarchaea from hypersaline soda lakes in southwestern Siberia.</title>
        <authorList>
            <person name="Sorokin D.Y."/>
            <person name="Elcheninov A.G."/>
            <person name="Khizhniak T.V."/>
            <person name="Koenen M."/>
            <person name="Bale N.J."/>
            <person name="Damste J.S.S."/>
            <person name="Kublanov I.V."/>
        </authorList>
    </citation>
    <scope>NUCLEOTIDE SEQUENCE</scope>
    <source>
        <strain evidence="3">AArc-St2</strain>
    </source>
</reference>